<dbReference type="GO" id="GO:0008483">
    <property type="term" value="F:transaminase activity"/>
    <property type="evidence" value="ECO:0007669"/>
    <property type="project" value="UniProtKB-KW"/>
</dbReference>
<keyword evidence="5" id="KW-0808">Transferase</keyword>
<dbReference type="SUPFAM" id="SSF53383">
    <property type="entry name" value="PLP-dependent transferases"/>
    <property type="match status" value="1"/>
</dbReference>
<gene>
    <name evidence="5" type="ORF">GCM10010492_20450</name>
</gene>
<comment type="cofactor">
    <cofactor evidence="1">
        <name>pyridoxal 5'-phosphate</name>
        <dbReference type="ChEBI" id="CHEBI:597326"/>
    </cofactor>
</comment>
<dbReference type="PANTHER" id="PTHR48097:SF9">
    <property type="entry name" value="L-THREONINE ALDOLASE"/>
    <property type="match status" value="1"/>
</dbReference>
<dbReference type="Proteomes" id="UP001500416">
    <property type="component" value="Unassembled WGS sequence"/>
</dbReference>
<comment type="caution">
    <text evidence="5">The sequence shown here is derived from an EMBL/GenBank/DDBJ whole genome shotgun (WGS) entry which is preliminary data.</text>
</comment>
<comment type="similarity">
    <text evidence="2">Belongs to the threonine aldolase family.</text>
</comment>
<dbReference type="Gene3D" id="3.40.640.10">
    <property type="entry name" value="Type I PLP-dependent aspartate aminotransferase-like (Major domain)"/>
    <property type="match status" value="1"/>
</dbReference>
<dbReference type="InterPro" id="IPR015422">
    <property type="entry name" value="PyrdxlP-dep_Trfase_small"/>
</dbReference>
<evidence type="ECO:0000313" key="5">
    <source>
        <dbReference type="EMBL" id="GAA0222189.1"/>
    </source>
</evidence>
<keyword evidence="6" id="KW-1185">Reference proteome</keyword>
<dbReference type="InterPro" id="IPR001597">
    <property type="entry name" value="ArAA_b-elim_lyase/Thr_aldolase"/>
</dbReference>
<dbReference type="PANTHER" id="PTHR48097">
    <property type="entry name" value="L-THREONINE ALDOLASE-RELATED"/>
    <property type="match status" value="1"/>
</dbReference>
<organism evidence="5 6">
    <name type="scientific">Saccharothrix mutabilis subsp. mutabilis</name>
    <dbReference type="NCBI Taxonomy" id="66855"/>
    <lineage>
        <taxon>Bacteria</taxon>
        <taxon>Bacillati</taxon>
        <taxon>Actinomycetota</taxon>
        <taxon>Actinomycetes</taxon>
        <taxon>Pseudonocardiales</taxon>
        <taxon>Pseudonocardiaceae</taxon>
        <taxon>Saccharothrix</taxon>
    </lineage>
</organism>
<dbReference type="Gene3D" id="3.90.1150.10">
    <property type="entry name" value="Aspartate Aminotransferase, domain 1"/>
    <property type="match status" value="1"/>
</dbReference>
<reference evidence="5 6" key="1">
    <citation type="journal article" date="2019" name="Int. J. Syst. Evol. Microbiol.">
        <title>The Global Catalogue of Microorganisms (GCM) 10K type strain sequencing project: providing services to taxonomists for standard genome sequencing and annotation.</title>
        <authorList>
            <consortium name="The Broad Institute Genomics Platform"/>
            <consortium name="The Broad Institute Genome Sequencing Center for Infectious Disease"/>
            <person name="Wu L."/>
            <person name="Ma J."/>
        </authorList>
    </citation>
    <scope>NUCLEOTIDE SEQUENCE [LARGE SCALE GENOMIC DNA]</scope>
    <source>
        <strain evidence="5 6">JCM 3380</strain>
    </source>
</reference>
<proteinExistence type="inferred from homology"/>
<keyword evidence="3" id="KW-0663">Pyridoxal phosphate</keyword>
<evidence type="ECO:0000256" key="2">
    <source>
        <dbReference type="ARBA" id="ARBA00006966"/>
    </source>
</evidence>
<dbReference type="InterPro" id="IPR015424">
    <property type="entry name" value="PyrdxlP-dep_Trfase"/>
</dbReference>
<protein>
    <submittedName>
        <fullName evidence="5">Aminotransferase class I/II-fold pyridoxal phosphate-dependent enzyme</fullName>
    </submittedName>
</protein>
<feature type="domain" description="Aromatic amino acid beta-eliminating lyase/threonine aldolase" evidence="4">
    <location>
        <begin position="42"/>
        <end position="277"/>
    </location>
</feature>
<accession>A0ABN0TI04</accession>
<sequence length="351" mass="38681">MRLARMAPEIRRSLVQHSRLRRDPHATLRRLLDRVPPGTRPDEPVKDLETRVAALLGKPAALFFPSGTMAQQVALRIHADRTGRRTFAAHPTAHVALWEQQGYNAVHHLVHRPVGDPHGLITTEDLDGIGEPVSTLLLELPQREIGGLLPEWDDLVTQTKWAAERGAATHVDGARLWEAQPYYDRPHAEIAALFDTVYVSLYKGLEGVRGAILAGDQDTIDLAGVWRTRLGGNLPDLWPLAVAADLGLSETLPRMPEFLAHARAIAAAVNADGYARTVPDVPQTPLFHIHLPVPREAVRPAAERLLEETGIEVPRFPKSVAPGTCALELTVGHLALDFTPEEVAELLRRLR</sequence>
<evidence type="ECO:0000259" key="4">
    <source>
        <dbReference type="Pfam" id="PF01212"/>
    </source>
</evidence>
<evidence type="ECO:0000256" key="3">
    <source>
        <dbReference type="ARBA" id="ARBA00022898"/>
    </source>
</evidence>
<keyword evidence="5" id="KW-0032">Aminotransferase</keyword>
<evidence type="ECO:0000256" key="1">
    <source>
        <dbReference type="ARBA" id="ARBA00001933"/>
    </source>
</evidence>
<evidence type="ECO:0000313" key="6">
    <source>
        <dbReference type="Proteomes" id="UP001500416"/>
    </source>
</evidence>
<dbReference type="EMBL" id="BAAABU010000003">
    <property type="protein sequence ID" value="GAA0222189.1"/>
    <property type="molecule type" value="Genomic_DNA"/>
</dbReference>
<name>A0ABN0TI04_9PSEU</name>
<dbReference type="InterPro" id="IPR015421">
    <property type="entry name" value="PyrdxlP-dep_Trfase_major"/>
</dbReference>
<dbReference type="Pfam" id="PF01212">
    <property type="entry name" value="Beta_elim_lyase"/>
    <property type="match status" value="1"/>
</dbReference>